<evidence type="ECO:0000256" key="9">
    <source>
        <dbReference type="RuleBase" id="RU369094"/>
    </source>
</evidence>
<name>A0A6J1BWY7_MOMCH</name>
<keyword evidence="3 9" id="KW-0862">Zinc</keyword>
<sequence>MSPESNLAKPRTRTRSNDDQLKNAPTKAPLNCPRCDSANTKFCYYNNYSLTQPRHFCKACRRYWTKGGALRNVPVGGCSRKNKKPKSASFTLPSNDSGPSSNLEIGRLGFFNATISSDFQLGGNSPFAAFYDQFGGFSLDQSRSPNSFLPSAGFNNGLELNADTSIASSIESLSSINQDLHWKLQQQRLAMLFGGDNAAHEDGGISISKPEVCNSSDFNARKDHITAGAGIGGASAAADEWFFGDSYAATSVPSTATGAAAASYNSGDSAVAGCDGFQEWHDLHQYGHLP</sequence>
<dbReference type="PANTHER" id="PTHR31992:SF313">
    <property type="entry name" value="DOF ZINC FINGER PROTEIN DOF5.7"/>
    <property type="match status" value="1"/>
</dbReference>
<keyword evidence="7 8" id="KW-0539">Nucleus</keyword>
<evidence type="ECO:0000256" key="3">
    <source>
        <dbReference type="ARBA" id="ARBA00022833"/>
    </source>
</evidence>
<dbReference type="GO" id="GO:0008270">
    <property type="term" value="F:zinc ion binding"/>
    <property type="evidence" value="ECO:0007669"/>
    <property type="project" value="UniProtKB-KW"/>
</dbReference>
<keyword evidence="1 9" id="KW-0479">Metal-binding</keyword>
<reference evidence="13" key="1">
    <citation type="submission" date="2025-08" db="UniProtKB">
        <authorList>
            <consortium name="RefSeq"/>
        </authorList>
    </citation>
    <scope>IDENTIFICATION</scope>
    <source>
        <strain evidence="13">OHB3-1</strain>
    </source>
</reference>
<dbReference type="PANTHER" id="PTHR31992">
    <property type="entry name" value="DOF ZINC FINGER PROTEIN DOF1.4-RELATED"/>
    <property type="match status" value="1"/>
</dbReference>
<evidence type="ECO:0000256" key="8">
    <source>
        <dbReference type="PROSITE-ProRule" id="PRU00071"/>
    </source>
</evidence>
<organism evidence="12 13">
    <name type="scientific">Momordica charantia</name>
    <name type="common">Bitter gourd</name>
    <name type="synonym">Balsam pear</name>
    <dbReference type="NCBI Taxonomy" id="3673"/>
    <lineage>
        <taxon>Eukaryota</taxon>
        <taxon>Viridiplantae</taxon>
        <taxon>Streptophyta</taxon>
        <taxon>Embryophyta</taxon>
        <taxon>Tracheophyta</taxon>
        <taxon>Spermatophyta</taxon>
        <taxon>Magnoliopsida</taxon>
        <taxon>eudicotyledons</taxon>
        <taxon>Gunneridae</taxon>
        <taxon>Pentapetalae</taxon>
        <taxon>rosids</taxon>
        <taxon>fabids</taxon>
        <taxon>Cucurbitales</taxon>
        <taxon>Cucurbitaceae</taxon>
        <taxon>Momordiceae</taxon>
        <taxon>Momordica</taxon>
    </lineage>
</organism>
<evidence type="ECO:0000256" key="2">
    <source>
        <dbReference type="ARBA" id="ARBA00022771"/>
    </source>
</evidence>
<evidence type="ECO:0000256" key="1">
    <source>
        <dbReference type="ARBA" id="ARBA00022723"/>
    </source>
</evidence>
<dbReference type="GeneID" id="111005483"/>
<dbReference type="OrthoDB" id="1927254at2759"/>
<gene>
    <name evidence="13" type="primary">LOC111005483</name>
</gene>
<dbReference type="InterPro" id="IPR003851">
    <property type="entry name" value="Znf_Dof"/>
</dbReference>
<dbReference type="InterPro" id="IPR045174">
    <property type="entry name" value="Dof"/>
</dbReference>
<evidence type="ECO:0000256" key="5">
    <source>
        <dbReference type="ARBA" id="ARBA00023125"/>
    </source>
</evidence>
<keyword evidence="4 9" id="KW-0805">Transcription regulation</keyword>
<evidence type="ECO:0000256" key="7">
    <source>
        <dbReference type="ARBA" id="ARBA00023242"/>
    </source>
</evidence>
<dbReference type="KEGG" id="mcha:111005483"/>
<keyword evidence="5 8" id="KW-0238">DNA-binding</keyword>
<keyword evidence="2 8" id="KW-0863">Zinc-finger</keyword>
<evidence type="ECO:0000256" key="10">
    <source>
        <dbReference type="SAM" id="MobiDB-lite"/>
    </source>
</evidence>
<comment type="function">
    <text evidence="9">Transcription factor that binds specifically to a 5'-AA[AG]G-3' consensus core sequence.</text>
</comment>
<evidence type="ECO:0000256" key="6">
    <source>
        <dbReference type="ARBA" id="ARBA00023163"/>
    </source>
</evidence>
<evidence type="ECO:0000313" key="12">
    <source>
        <dbReference type="Proteomes" id="UP000504603"/>
    </source>
</evidence>
<evidence type="ECO:0000313" key="13">
    <source>
        <dbReference type="RefSeq" id="XP_022132683.1"/>
    </source>
</evidence>
<accession>A0A6J1BWY7</accession>
<dbReference type="PROSITE" id="PS50884">
    <property type="entry name" value="ZF_DOF_2"/>
    <property type="match status" value="1"/>
</dbReference>
<feature type="region of interest" description="Disordered" evidence="10">
    <location>
        <begin position="78"/>
        <end position="99"/>
    </location>
</feature>
<keyword evidence="6 9" id="KW-0804">Transcription</keyword>
<dbReference type="AlphaFoldDB" id="A0A6J1BWY7"/>
<keyword evidence="12" id="KW-1185">Reference proteome</keyword>
<dbReference type="Proteomes" id="UP000504603">
    <property type="component" value="Unplaced"/>
</dbReference>
<dbReference type="Pfam" id="PF02701">
    <property type="entry name" value="Zn_ribbon_Dof"/>
    <property type="match status" value="1"/>
</dbReference>
<dbReference type="RefSeq" id="XP_022132683.1">
    <property type="nucleotide sequence ID" value="XM_022276991.1"/>
</dbReference>
<dbReference type="GO" id="GO:0003700">
    <property type="term" value="F:DNA-binding transcription factor activity"/>
    <property type="evidence" value="ECO:0007669"/>
    <property type="project" value="UniProtKB-UniRule"/>
</dbReference>
<proteinExistence type="predicted"/>
<feature type="domain" description="Dof-type" evidence="11">
    <location>
        <begin position="30"/>
        <end position="84"/>
    </location>
</feature>
<feature type="compositionally biased region" description="Polar residues" evidence="10">
    <location>
        <begin position="88"/>
        <end position="99"/>
    </location>
</feature>
<evidence type="ECO:0000259" key="11">
    <source>
        <dbReference type="PROSITE" id="PS50884"/>
    </source>
</evidence>
<evidence type="ECO:0000256" key="4">
    <source>
        <dbReference type="ARBA" id="ARBA00023015"/>
    </source>
</evidence>
<dbReference type="GO" id="GO:0005634">
    <property type="term" value="C:nucleus"/>
    <property type="evidence" value="ECO:0007669"/>
    <property type="project" value="UniProtKB-SubCell"/>
</dbReference>
<dbReference type="PROSITE" id="PS01361">
    <property type="entry name" value="ZF_DOF_1"/>
    <property type="match status" value="1"/>
</dbReference>
<comment type="subcellular location">
    <subcellularLocation>
        <location evidence="8 9">Nucleus</location>
    </subcellularLocation>
</comment>
<protein>
    <recommendedName>
        <fullName evidence="9">Dof zinc finger protein</fullName>
    </recommendedName>
</protein>
<dbReference type="GO" id="GO:0003677">
    <property type="term" value="F:DNA binding"/>
    <property type="evidence" value="ECO:0007669"/>
    <property type="project" value="UniProtKB-UniRule"/>
</dbReference>
<feature type="region of interest" description="Disordered" evidence="10">
    <location>
        <begin position="1"/>
        <end position="25"/>
    </location>
</feature>